<feature type="transmembrane region" description="Helical" evidence="6">
    <location>
        <begin position="746"/>
        <end position="769"/>
    </location>
</feature>
<accession>A0A4U0MWD9</accession>
<evidence type="ECO:0000256" key="4">
    <source>
        <dbReference type="ARBA" id="ARBA00022989"/>
    </source>
</evidence>
<dbReference type="AlphaFoldDB" id="A0A4U0MWD9"/>
<feature type="transmembrane region" description="Helical" evidence="6">
    <location>
        <begin position="324"/>
        <end position="344"/>
    </location>
</feature>
<feature type="domain" description="ABC3 transporter permease C-terminal" evidence="7">
    <location>
        <begin position="662"/>
        <end position="765"/>
    </location>
</feature>
<comment type="caution">
    <text evidence="8">The sequence shown here is derived from an EMBL/GenBank/DDBJ whole genome shotgun (WGS) entry which is preliminary data.</text>
</comment>
<protein>
    <submittedName>
        <fullName evidence="8">FtsX-like permease family protein</fullName>
    </submittedName>
</protein>
<dbReference type="Pfam" id="PF02687">
    <property type="entry name" value="FtsX"/>
    <property type="match status" value="2"/>
</dbReference>
<feature type="transmembrane region" description="Helical" evidence="6">
    <location>
        <begin position="184"/>
        <end position="208"/>
    </location>
</feature>
<dbReference type="EMBL" id="SUMB01000011">
    <property type="protein sequence ID" value="TJZ45431.1"/>
    <property type="molecule type" value="Genomic_DNA"/>
</dbReference>
<dbReference type="Proteomes" id="UP000308697">
    <property type="component" value="Unassembled WGS sequence"/>
</dbReference>
<feature type="domain" description="ABC3 transporter permease C-terminal" evidence="7">
    <location>
        <begin position="196"/>
        <end position="306"/>
    </location>
</feature>
<dbReference type="OrthoDB" id="3654456at2"/>
<keyword evidence="9" id="KW-1185">Reference proteome</keyword>
<feature type="transmembrane region" description="Helical" evidence="6">
    <location>
        <begin position="240"/>
        <end position="262"/>
    </location>
</feature>
<name>A0A4U0MWD9_9ACTN</name>
<evidence type="ECO:0000313" key="9">
    <source>
        <dbReference type="Proteomes" id="UP000308697"/>
    </source>
</evidence>
<evidence type="ECO:0000256" key="5">
    <source>
        <dbReference type="ARBA" id="ARBA00023136"/>
    </source>
</evidence>
<evidence type="ECO:0000313" key="8">
    <source>
        <dbReference type="EMBL" id="TJZ45431.1"/>
    </source>
</evidence>
<feature type="transmembrane region" description="Helical" evidence="6">
    <location>
        <begin position="282"/>
        <end position="303"/>
    </location>
</feature>
<feature type="transmembrane region" description="Helical" evidence="6">
    <location>
        <begin position="657"/>
        <end position="675"/>
    </location>
</feature>
<dbReference type="PANTHER" id="PTHR30287:SF2">
    <property type="entry name" value="BLL1001 PROTEIN"/>
    <property type="match status" value="1"/>
</dbReference>
<organism evidence="8 9">
    <name type="scientific">Streptomyces piniterrae</name>
    <dbReference type="NCBI Taxonomy" id="2571125"/>
    <lineage>
        <taxon>Bacteria</taxon>
        <taxon>Bacillati</taxon>
        <taxon>Actinomycetota</taxon>
        <taxon>Actinomycetes</taxon>
        <taxon>Kitasatosporales</taxon>
        <taxon>Streptomycetaceae</taxon>
        <taxon>Streptomyces</taxon>
    </lineage>
</organism>
<dbReference type="PANTHER" id="PTHR30287">
    <property type="entry name" value="MEMBRANE COMPONENT OF PREDICTED ABC SUPERFAMILY METABOLITE UPTAKE TRANSPORTER"/>
    <property type="match status" value="1"/>
</dbReference>
<gene>
    <name evidence="8" type="ORF">FCH28_28760</name>
</gene>
<comment type="subcellular location">
    <subcellularLocation>
        <location evidence="1">Cell membrane</location>
        <topology evidence="1">Multi-pass membrane protein</topology>
    </subcellularLocation>
</comment>
<dbReference type="GO" id="GO:0005886">
    <property type="term" value="C:plasma membrane"/>
    <property type="evidence" value="ECO:0007669"/>
    <property type="project" value="UniProtKB-SubCell"/>
</dbReference>
<proteinExistence type="predicted"/>
<dbReference type="InterPro" id="IPR003838">
    <property type="entry name" value="ABC3_permease_C"/>
</dbReference>
<evidence type="ECO:0000256" key="6">
    <source>
        <dbReference type="SAM" id="Phobius"/>
    </source>
</evidence>
<keyword evidence="5 6" id="KW-0472">Membrane</keyword>
<sequence length="780" mass="81341">MGARFAVTGGRRGWLRTALTALGVGLGVAVLLLAAALPNAVTAAKHRSDARTIVSEGEDSRPTDRTLLVASVDSGYRDRTVSGRVVRAEGPHAPVPPGLSRVPGPGELAVSPALADLLASPDGALLKERFPHLRITARIGDEGLTYPGELLYYQGSDALRHSAGDVERVTEFGAPDSPFELEPLVVLAILVGCVALLVPVAVFVATAVRLGGERRDLRLAALRLVGADRATTRRIAAGEALAGSLLGLLTGTAIFLAARIPLCSLTLFDLGAFPSDLVPDPALTAVIALALPVCAVGIALFTMRRVTVEPLGVTRKAPPLRRRLWWRPLLPATGVALLLPQVIGGLRSGDAAGAQVIVGVSLLLLGVAAFLPWLLDAVVTWLGRGSLGRRGGQSWHLAVRRLQLTSGTASRSISGITVAVAGAIAVQVLLSGAAGGLSGTPQGSPRWAVANAWEATAPAARAHRMEARLGAAEGVRAAHGLISGYADSARHQRAVAHGYGQDDDPDPYPVTVADCAALRVLARLTDCSDGDVFLVKDSTDGLRAPRPGERLVLDPLGSEEAGHRPATWTVPATARHTVPRRELPPGLGANGLLATPKALDATHLHDSSVDVMLRLAPDRPDAVEHLRNIAAQADIRAQLFAFDDSDTAEGLATPRRALAAGAVAVLLLIGAGLLITTLEQLQERARLLSALDALGTPRTVLGLSVLWQTTIPVALGLTLAVGCGLGLGTLLLHMVDRPLLPDWPTILTLTGTAAVVIMGVTALSLPLLWRLMRPEGLRTE</sequence>
<evidence type="ECO:0000256" key="3">
    <source>
        <dbReference type="ARBA" id="ARBA00022692"/>
    </source>
</evidence>
<feature type="transmembrane region" description="Helical" evidence="6">
    <location>
        <begin position="714"/>
        <end position="734"/>
    </location>
</feature>
<keyword evidence="3 6" id="KW-0812">Transmembrane</keyword>
<evidence type="ECO:0000259" key="7">
    <source>
        <dbReference type="Pfam" id="PF02687"/>
    </source>
</evidence>
<reference evidence="8 9" key="1">
    <citation type="submission" date="2019-04" db="EMBL/GenBank/DDBJ databases">
        <title>Streptomyces piniterrae sp. nov., a heliquinomycin-producing actinomycete isolated from rhizosphere soil of Pinus yunnanensis.</title>
        <authorList>
            <person name="Zhuang X."/>
            <person name="Zhao J."/>
        </authorList>
    </citation>
    <scope>NUCLEOTIDE SEQUENCE [LARGE SCALE GENOMIC DNA]</scope>
    <source>
        <strain evidence="9">jys28</strain>
    </source>
</reference>
<feature type="transmembrane region" description="Helical" evidence="6">
    <location>
        <begin position="356"/>
        <end position="382"/>
    </location>
</feature>
<dbReference type="InterPro" id="IPR038766">
    <property type="entry name" value="Membrane_comp_ABC_pdt"/>
</dbReference>
<keyword evidence="4 6" id="KW-1133">Transmembrane helix</keyword>
<evidence type="ECO:0000256" key="2">
    <source>
        <dbReference type="ARBA" id="ARBA00022475"/>
    </source>
</evidence>
<keyword evidence="2" id="KW-1003">Cell membrane</keyword>
<evidence type="ECO:0000256" key="1">
    <source>
        <dbReference type="ARBA" id="ARBA00004651"/>
    </source>
</evidence>